<gene>
    <name evidence="2" type="ORF">ABIC55_003174</name>
</gene>
<comment type="caution">
    <text evidence="2">The sequence shown here is derived from an EMBL/GenBank/DDBJ whole genome shotgun (WGS) entry which is preliminary data.</text>
</comment>
<dbReference type="PANTHER" id="PTHR34047">
    <property type="entry name" value="NUCLEAR INTRON MATURASE 1, MITOCHONDRIAL-RELATED"/>
    <property type="match status" value="1"/>
</dbReference>
<dbReference type="SUPFAM" id="SSF56672">
    <property type="entry name" value="DNA/RNA polymerases"/>
    <property type="match status" value="1"/>
</dbReference>
<dbReference type="PROSITE" id="PS50878">
    <property type="entry name" value="RT_POL"/>
    <property type="match status" value="1"/>
</dbReference>
<evidence type="ECO:0000313" key="3">
    <source>
        <dbReference type="Proteomes" id="UP001549104"/>
    </source>
</evidence>
<organism evidence="2 3">
    <name type="scientific">Sporosarcina psychrophila</name>
    <name type="common">Bacillus psychrophilus</name>
    <dbReference type="NCBI Taxonomy" id="1476"/>
    <lineage>
        <taxon>Bacteria</taxon>
        <taxon>Bacillati</taxon>
        <taxon>Bacillota</taxon>
        <taxon>Bacilli</taxon>
        <taxon>Bacillales</taxon>
        <taxon>Caryophanaceae</taxon>
        <taxon>Sporosarcina</taxon>
    </lineage>
</organism>
<keyword evidence="3" id="KW-1185">Reference proteome</keyword>
<dbReference type="EMBL" id="JBEPME010000004">
    <property type="protein sequence ID" value="MET3658077.1"/>
    <property type="molecule type" value="Genomic_DNA"/>
</dbReference>
<name>A0ABV2KAG5_SPOPS</name>
<keyword evidence="2" id="KW-0808">Transferase</keyword>
<dbReference type="GO" id="GO:0003964">
    <property type="term" value="F:RNA-directed DNA polymerase activity"/>
    <property type="evidence" value="ECO:0007669"/>
    <property type="project" value="UniProtKB-KW"/>
</dbReference>
<dbReference type="InterPro" id="IPR000477">
    <property type="entry name" value="RT_dom"/>
</dbReference>
<feature type="domain" description="Reverse transcriptase" evidence="1">
    <location>
        <begin position="1"/>
        <end position="118"/>
    </location>
</feature>
<keyword evidence="2" id="KW-0548">Nucleotidyltransferase</keyword>
<accession>A0ABV2KAG5</accession>
<protein>
    <submittedName>
        <fullName evidence="2">Retron-type reverse transcriptase</fullName>
    </submittedName>
</protein>
<evidence type="ECO:0000313" key="2">
    <source>
        <dbReference type="EMBL" id="MET3658077.1"/>
    </source>
</evidence>
<dbReference type="InterPro" id="IPR043502">
    <property type="entry name" value="DNA/RNA_pol_sf"/>
</dbReference>
<keyword evidence="2" id="KW-0695">RNA-directed DNA polymerase</keyword>
<proteinExistence type="predicted"/>
<dbReference type="Pfam" id="PF00078">
    <property type="entry name" value="RVT_1"/>
    <property type="match status" value="1"/>
</dbReference>
<dbReference type="Proteomes" id="UP001549104">
    <property type="component" value="Unassembled WGS sequence"/>
</dbReference>
<evidence type="ECO:0000259" key="1">
    <source>
        <dbReference type="PROSITE" id="PS50878"/>
    </source>
</evidence>
<dbReference type="PANTHER" id="PTHR34047:SF8">
    <property type="entry name" value="PROTEIN YKFC"/>
    <property type="match status" value="1"/>
</dbReference>
<dbReference type="InterPro" id="IPR051083">
    <property type="entry name" value="GrpII_Intron_Splice-Mob/Def"/>
</dbReference>
<reference evidence="2 3" key="1">
    <citation type="submission" date="2024-06" db="EMBL/GenBank/DDBJ databases">
        <title>Sorghum-associated microbial communities from plants grown in Nebraska, USA.</title>
        <authorList>
            <person name="Schachtman D."/>
        </authorList>
    </citation>
    <scope>NUCLEOTIDE SEQUENCE [LARGE SCALE GENOMIC DNA]</scope>
    <source>
        <strain evidence="2 3">1288</strain>
    </source>
</reference>
<sequence>MEKFFDKVNHCRLMATLAKRIEDKSLLKLIRNYLKSGIIINGIVTASEEGTPQDSPFSPLLSNILLDELDEELEERVHKYVRYANDCNIYVKTIQKLSDGLIFVREGGHLVTSVIVGR</sequence>